<dbReference type="EMBL" id="VDGV01000199">
    <property type="protein sequence ID" value="TNG85863.1"/>
    <property type="molecule type" value="Genomic_DNA"/>
</dbReference>
<keyword evidence="1" id="KW-1133">Transmembrane helix</keyword>
<accession>A0ABY2XR83</accession>
<keyword evidence="1" id="KW-0812">Transmembrane</keyword>
<gene>
    <name evidence="2" type="ORF">FHQ21_12575</name>
</gene>
<keyword evidence="1" id="KW-0472">Membrane</keyword>
<name>A0ABY2XR83_9PAST</name>
<organism evidence="2 3">
    <name type="scientific">Testudinibacter aquarius</name>
    <dbReference type="NCBI Taxonomy" id="1524974"/>
    <lineage>
        <taxon>Bacteria</taxon>
        <taxon>Pseudomonadati</taxon>
        <taxon>Pseudomonadota</taxon>
        <taxon>Gammaproteobacteria</taxon>
        <taxon>Pasteurellales</taxon>
        <taxon>Pasteurellaceae</taxon>
        <taxon>Testudinibacter</taxon>
    </lineage>
</organism>
<evidence type="ECO:0000313" key="2">
    <source>
        <dbReference type="EMBL" id="TNG85863.1"/>
    </source>
</evidence>
<feature type="transmembrane region" description="Helical" evidence="1">
    <location>
        <begin position="19"/>
        <end position="38"/>
    </location>
</feature>
<feature type="non-terminal residue" evidence="2">
    <location>
        <position position="1"/>
    </location>
</feature>
<keyword evidence="3" id="KW-1185">Reference proteome</keyword>
<comment type="caution">
    <text evidence="2">The sequence shown here is derived from an EMBL/GenBank/DDBJ whole genome shotgun (WGS) entry which is preliminary data.</text>
</comment>
<dbReference type="Proteomes" id="UP000305526">
    <property type="component" value="Unassembled WGS sequence"/>
</dbReference>
<protein>
    <submittedName>
        <fullName evidence="2">tRNA cyclic N6-threonylcarbamoyladenosine(37) synthase TcdA</fullName>
    </submittedName>
</protein>
<evidence type="ECO:0000313" key="3">
    <source>
        <dbReference type="Proteomes" id="UP000305526"/>
    </source>
</evidence>
<proteinExistence type="predicted"/>
<reference evidence="2 3" key="1">
    <citation type="submission" date="2019-05" db="EMBL/GenBank/DDBJ databases">
        <title>Pasteurellaceae isolates from reptiles.</title>
        <authorList>
            <person name="Bojesen A.M."/>
            <person name="Lund E."/>
        </authorList>
    </citation>
    <scope>NUCLEOTIDE SEQUENCE [LARGE SCALE GENOMIC DNA]</scope>
    <source>
        <strain evidence="2 3">ELNT2x</strain>
    </source>
</reference>
<sequence>PKMEGDCQLSASMNCANGFGAATMVTATFGFFAVARVLEKLLSQPAN</sequence>
<evidence type="ECO:0000256" key="1">
    <source>
        <dbReference type="SAM" id="Phobius"/>
    </source>
</evidence>